<reference evidence="2 3" key="1">
    <citation type="journal article" date="2014" name="BMC Genomics">
        <title>Adaptive genomic structural variation in the grape powdery mildew pathogen, Erysiphe necator.</title>
        <authorList>
            <person name="Jones L."/>
            <person name="Riaz S."/>
            <person name="Morales-Cruz A."/>
            <person name="Amrine K.C."/>
            <person name="McGuire B."/>
            <person name="Gubler W.D."/>
            <person name="Walker M.A."/>
            <person name="Cantu D."/>
        </authorList>
    </citation>
    <scope>NUCLEOTIDE SEQUENCE [LARGE SCALE GENOMIC DNA]</scope>
    <source>
        <strain evidence="3">c</strain>
    </source>
</reference>
<keyword evidence="3" id="KW-1185">Reference proteome</keyword>
<evidence type="ECO:0000313" key="3">
    <source>
        <dbReference type="Proteomes" id="UP000030854"/>
    </source>
</evidence>
<dbReference type="HOGENOM" id="CLU_100328_0_0_1"/>
<accession>A0A0B1P4N1</accession>
<comment type="caution">
    <text evidence="2">The sequence shown here is derived from an EMBL/GenBank/DDBJ whole genome shotgun (WGS) entry which is preliminary data.</text>
</comment>
<feature type="chain" id="PRO_5002058909" description="Secreted effector protein" evidence="1">
    <location>
        <begin position="19"/>
        <end position="191"/>
    </location>
</feature>
<dbReference type="AlphaFoldDB" id="A0A0B1P4N1"/>
<evidence type="ECO:0008006" key="4">
    <source>
        <dbReference type="Google" id="ProtNLM"/>
    </source>
</evidence>
<feature type="signal peptide" evidence="1">
    <location>
        <begin position="1"/>
        <end position="18"/>
    </location>
</feature>
<dbReference type="EMBL" id="JNVN01001556">
    <property type="protein sequence ID" value="KHJ33228.1"/>
    <property type="molecule type" value="Genomic_DNA"/>
</dbReference>
<sequence>MSSAVLVLILTSLSLSAALTPGSSIVMIQTSYSAKCGSYILPALFLQRQAFEVCKVEEENAECILSKCPLLNIIKRPTYYQGSLFPNEKTPLIVKKLQSDVYLKGQKVTSSYVVVKWDPKSKICSRVGVLHKSMNMAPFSMCQSFHLGKSALRVEIEEKRKKSASRVELDERGKRKSRFGFLHNIPEDQPV</sequence>
<gene>
    <name evidence="2" type="ORF">EV44_g0467</name>
</gene>
<protein>
    <recommendedName>
        <fullName evidence="4">Secreted effector protein</fullName>
    </recommendedName>
</protein>
<evidence type="ECO:0000313" key="2">
    <source>
        <dbReference type="EMBL" id="KHJ33228.1"/>
    </source>
</evidence>
<proteinExistence type="predicted"/>
<evidence type="ECO:0000256" key="1">
    <source>
        <dbReference type="SAM" id="SignalP"/>
    </source>
</evidence>
<dbReference type="Proteomes" id="UP000030854">
    <property type="component" value="Unassembled WGS sequence"/>
</dbReference>
<organism evidence="2 3">
    <name type="scientific">Uncinula necator</name>
    <name type="common">Grape powdery mildew</name>
    <dbReference type="NCBI Taxonomy" id="52586"/>
    <lineage>
        <taxon>Eukaryota</taxon>
        <taxon>Fungi</taxon>
        <taxon>Dikarya</taxon>
        <taxon>Ascomycota</taxon>
        <taxon>Pezizomycotina</taxon>
        <taxon>Leotiomycetes</taxon>
        <taxon>Erysiphales</taxon>
        <taxon>Erysiphaceae</taxon>
        <taxon>Erysiphe</taxon>
    </lineage>
</organism>
<keyword evidence="1" id="KW-0732">Signal</keyword>
<name>A0A0B1P4N1_UNCNE</name>